<gene>
    <name evidence="7" type="ORF">CUN48_18745</name>
</gene>
<proteinExistence type="predicted"/>
<feature type="transmembrane region" description="Helical" evidence="5">
    <location>
        <begin position="47"/>
        <end position="66"/>
    </location>
</feature>
<evidence type="ECO:0000259" key="6">
    <source>
        <dbReference type="Pfam" id="PF00324"/>
    </source>
</evidence>
<dbReference type="Proteomes" id="UP000230790">
    <property type="component" value="Unassembled WGS sequence"/>
</dbReference>
<dbReference type="InterPro" id="IPR004841">
    <property type="entry name" value="AA-permease/SLC12A_dom"/>
</dbReference>
<dbReference type="Pfam" id="PF00324">
    <property type="entry name" value="AA_permease"/>
    <property type="match status" value="1"/>
</dbReference>
<name>A0A2M8Q6M7_9CHLR</name>
<protein>
    <submittedName>
        <fullName evidence="7">Amino acid transporter</fullName>
    </submittedName>
</protein>
<keyword evidence="3 5" id="KW-1133">Transmembrane helix</keyword>
<evidence type="ECO:0000256" key="4">
    <source>
        <dbReference type="ARBA" id="ARBA00023136"/>
    </source>
</evidence>
<dbReference type="AlphaFoldDB" id="A0A2M8Q6M7"/>
<feature type="non-terminal residue" evidence="7">
    <location>
        <position position="123"/>
    </location>
</feature>
<evidence type="ECO:0000313" key="7">
    <source>
        <dbReference type="EMBL" id="PJF45465.1"/>
    </source>
</evidence>
<evidence type="ECO:0000256" key="2">
    <source>
        <dbReference type="ARBA" id="ARBA00022692"/>
    </source>
</evidence>
<dbReference type="PANTHER" id="PTHR42770">
    <property type="entry name" value="AMINO ACID TRANSPORTER-RELATED"/>
    <property type="match status" value="1"/>
</dbReference>
<comment type="caution">
    <text evidence="7">The sequence shown here is derived from an EMBL/GenBank/DDBJ whole genome shotgun (WGS) entry which is preliminary data.</text>
</comment>
<dbReference type="Gene3D" id="1.20.1740.10">
    <property type="entry name" value="Amino acid/polyamine transporter I"/>
    <property type="match status" value="1"/>
</dbReference>
<dbReference type="PANTHER" id="PTHR42770:SF16">
    <property type="entry name" value="AMINO ACID PERMEASE"/>
    <property type="match status" value="1"/>
</dbReference>
<comment type="subcellular location">
    <subcellularLocation>
        <location evidence="1">Membrane</location>
        <topology evidence="1">Multi-pass membrane protein</topology>
    </subcellularLocation>
</comment>
<reference evidence="7 8" key="1">
    <citation type="submission" date="2017-11" db="EMBL/GenBank/DDBJ databases">
        <title>Evolution of Phototrophy in the Chloroflexi Phylum Driven by Horizontal Gene Transfer.</title>
        <authorList>
            <person name="Ward L.M."/>
            <person name="Hemp J."/>
            <person name="Shih P.M."/>
            <person name="Mcglynn S.E."/>
            <person name="Fischer W."/>
        </authorList>
    </citation>
    <scope>NUCLEOTIDE SEQUENCE [LARGE SCALE GENOMIC DNA]</scope>
    <source>
        <strain evidence="7">JP3_7</strain>
    </source>
</reference>
<sequence length="123" mass="13502">TTVLIAMFAMMLTAVSYGRMARAYPAAGSAYTYVARELHPALGYFTGWSMLLDYMVNPLICVIWCSKALMGLFPGTPFWMWACAFAALFTVLNLRRITATAQTNEILTALMGVVILWTLGACA</sequence>
<evidence type="ECO:0000256" key="3">
    <source>
        <dbReference type="ARBA" id="ARBA00022989"/>
    </source>
</evidence>
<feature type="non-terminal residue" evidence="7">
    <location>
        <position position="1"/>
    </location>
</feature>
<accession>A0A2M8Q6M7</accession>
<dbReference type="InterPro" id="IPR050367">
    <property type="entry name" value="APC_superfamily"/>
</dbReference>
<dbReference type="EMBL" id="PGTN01001064">
    <property type="protein sequence ID" value="PJF45465.1"/>
    <property type="molecule type" value="Genomic_DNA"/>
</dbReference>
<keyword evidence="2 5" id="KW-0812">Transmembrane</keyword>
<organism evidence="7 8">
    <name type="scientific">Candidatus Thermofonsia Clade 3 bacterium</name>
    <dbReference type="NCBI Taxonomy" id="2364212"/>
    <lineage>
        <taxon>Bacteria</taxon>
        <taxon>Bacillati</taxon>
        <taxon>Chloroflexota</taxon>
        <taxon>Candidatus Thermofontia</taxon>
        <taxon>Candidatus Thermofonsia Clade 3</taxon>
    </lineage>
</organism>
<feature type="transmembrane region" description="Helical" evidence="5">
    <location>
        <begin position="106"/>
        <end position="122"/>
    </location>
</feature>
<evidence type="ECO:0000313" key="8">
    <source>
        <dbReference type="Proteomes" id="UP000230790"/>
    </source>
</evidence>
<evidence type="ECO:0000256" key="1">
    <source>
        <dbReference type="ARBA" id="ARBA00004141"/>
    </source>
</evidence>
<dbReference type="GO" id="GO:0055085">
    <property type="term" value="P:transmembrane transport"/>
    <property type="evidence" value="ECO:0007669"/>
    <property type="project" value="InterPro"/>
</dbReference>
<evidence type="ECO:0000256" key="5">
    <source>
        <dbReference type="SAM" id="Phobius"/>
    </source>
</evidence>
<dbReference type="GO" id="GO:0016020">
    <property type="term" value="C:membrane"/>
    <property type="evidence" value="ECO:0007669"/>
    <property type="project" value="UniProtKB-SubCell"/>
</dbReference>
<feature type="domain" description="Amino acid permease/ SLC12A" evidence="6">
    <location>
        <begin position="3"/>
        <end position="116"/>
    </location>
</feature>
<keyword evidence="4 5" id="KW-0472">Membrane</keyword>
<feature type="transmembrane region" description="Helical" evidence="5">
    <location>
        <begin position="78"/>
        <end position="94"/>
    </location>
</feature>